<gene>
    <name evidence="2" type="ORF">MVEN_00293300</name>
</gene>
<feature type="compositionally biased region" description="Polar residues" evidence="1">
    <location>
        <begin position="167"/>
        <end position="180"/>
    </location>
</feature>
<feature type="compositionally biased region" description="Polar residues" evidence="1">
    <location>
        <begin position="198"/>
        <end position="215"/>
    </location>
</feature>
<evidence type="ECO:0000256" key="1">
    <source>
        <dbReference type="SAM" id="MobiDB-lite"/>
    </source>
</evidence>
<proteinExistence type="predicted"/>
<feature type="region of interest" description="Disordered" evidence="1">
    <location>
        <begin position="111"/>
        <end position="297"/>
    </location>
</feature>
<feature type="compositionally biased region" description="Polar residues" evidence="1">
    <location>
        <begin position="128"/>
        <end position="144"/>
    </location>
</feature>
<evidence type="ECO:0000313" key="2">
    <source>
        <dbReference type="EMBL" id="KAF7369625.1"/>
    </source>
</evidence>
<evidence type="ECO:0000313" key="3">
    <source>
        <dbReference type="Proteomes" id="UP000620124"/>
    </source>
</evidence>
<name>A0A8H7DCR9_9AGAR</name>
<reference evidence="2" key="1">
    <citation type="submission" date="2020-05" db="EMBL/GenBank/DDBJ databases">
        <title>Mycena genomes resolve the evolution of fungal bioluminescence.</title>
        <authorList>
            <person name="Tsai I.J."/>
        </authorList>
    </citation>
    <scope>NUCLEOTIDE SEQUENCE</scope>
    <source>
        <strain evidence="2">CCC161011</strain>
    </source>
</reference>
<comment type="caution">
    <text evidence="2">The sequence shown here is derived from an EMBL/GenBank/DDBJ whole genome shotgun (WGS) entry which is preliminary data.</text>
</comment>
<dbReference type="Proteomes" id="UP000620124">
    <property type="component" value="Unassembled WGS sequence"/>
</dbReference>
<sequence>MFNSIAPRIKALSVASLGPILAMSNNTNFVPTIESTALPSTPAKEWAEKINGILDAHKPSTPLDARPPTIPGTGSEEVAGTQPHPGLGERFSAPAGRTAKVDPKAAAYLASFDPDDLQPPRPPFATDDTGSIKSGLSNLSTEAQAGSLRHLGAGESSSTLGAGAQSDAENLSTIVHTGTPGSPHPVAPLSRLVESSEKTGTPPTSFSTTVDSIQNKAPMAPLAGPDVLPPPAPHGVLSASAPTPDSPTPTPPTSPNSNSNSSQYPTDTNMPPPSEEPRTTRLLERPKGLPVVGKARE</sequence>
<keyword evidence="3" id="KW-1185">Reference proteome</keyword>
<dbReference type="AlphaFoldDB" id="A0A8H7DCR9"/>
<feature type="compositionally biased region" description="Basic and acidic residues" evidence="1">
    <location>
        <begin position="275"/>
        <end position="287"/>
    </location>
</feature>
<accession>A0A8H7DCR9</accession>
<organism evidence="2 3">
    <name type="scientific">Mycena venus</name>
    <dbReference type="NCBI Taxonomy" id="2733690"/>
    <lineage>
        <taxon>Eukaryota</taxon>
        <taxon>Fungi</taxon>
        <taxon>Dikarya</taxon>
        <taxon>Basidiomycota</taxon>
        <taxon>Agaricomycotina</taxon>
        <taxon>Agaricomycetes</taxon>
        <taxon>Agaricomycetidae</taxon>
        <taxon>Agaricales</taxon>
        <taxon>Marasmiineae</taxon>
        <taxon>Mycenaceae</taxon>
        <taxon>Mycena</taxon>
    </lineage>
</organism>
<feature type="compositionally biased region" description="Pro residues" evidence="1">
    <location>
        <begin position="244"/>
        <end position="254"/>
    </location>
</feature>
<protein>
    <submittedName>
        <fullName evidence="2">Uncharacterized protein</fullName>
    </submittedName>
</protein>
<feature type="region of interest" description="Disordered" evidence="1">
    <location>
        <begin position="56"/>
        <end position="99"/>
    </location>
</feature>
<dbReference type="EMBL" id="JACAZI010000002">
    <property type="protein sequence ID" value="KAF7369625.1"/>
    <property type="molecule type" value="Genomic_DNA"/>
</dbReference>
<dbReference type="OrthoDB" id="3268823at2759"/>